<evidence type="ECO:0000313" key="7">
    <source>
        <dbReference type="EMBL" id="SDH04364.1"/>
    </source>
</evidence>
<dbReference type="AlphaFoldDB" id="A0A1G7Z6P7"/>
<dbReference type="OrthoDB" id="7061662at2"/>
<keyword evidence="4 7" id="KW-0808">Transferase</keyword>
<keyword evidence="3 7" id="KW-0489">Methyltransferase</keyword>
<keyword evidence="8" id="KW-1185">Reference proteome</keyword>
<proteinExistence type="predicted"/>
<dbReference type="GO" id="GO:0032259">
    <property type="term" value="P:methylation"/>
    <property type="evidence" value="ECO:0007669"/>
    <property type="project" value="UniProtKB-KW"/>
</dbReference>
<dbReference type="PIRSF" id="PIRSF005917">
    <property type="entry name" value="MTase_YraL"/>
    <property type="match status" value="1"/>
</dbReference>
<dbReference type="STRING" id="659014.SAMN04487996_12782"/>
<accession>A0A1G7Z6P7</accession>
<reference evidence="8" key="1">
    <citation type="submission" date="2016-10" db="EMBL/GenBank/DDBJ databases">
        <authorList>
            <person name="Varghese N."/>
            <person name="Submissions S."/>
        </authorList>
    </citation>
    <scope>NUCLEOTIDE SEQUENCE [LARGE SCALE GENOMIC DNA]</scope>
    <source>
        <strain evidence="8">DSM 25329</strain>
    </source>
</reference>
<dbReference type="InterPro" id="IPR014776">
    <property type="entry name" value="4pyrrole_Mease_sub2"/>
</dbReference>
<dbReference type="InterPro" id="IPR035996">
    <property type="entry name" value="4pyrrol_Methylase_sf"/>
</dbReference>
<dbReference type="PANTHER" id="PTHR46111">
    <property type="entry name" value="RIBOSOMAL RNA SMALL SUBUNIT METHYLTRANSFERASE I"/>
    <property type="match status" value="1"/>
</dbReference>
<evidence type="ECO:0000256" key="2">
    <source>
        <dbReference type="ARBA" id="ARBA00022552"/>
    </source>
</evidence>
<dbReference type="EMBL" id="FNAN01000027">
    <property type="protein sequence ID" value="SDH04364.1"/>
    <property type="molecule type" value="Genomic_DNA"/>
</dbReference>
<evidence type="ECO:0000256" key="1">
    <source>
        <dbReference type="ARBA" id="ARBA00022490"/>
    </source>
</evidence>
<name>A0A1G7Z6P7_9BACT</name>
<dbReference type="PANTHER" id="PTHR46111:SF2">
    <property type="entry name" value="SAM-DEPENDENT METHYLTRANSFERASE"/>
    <property type="match status" value="1"/>
</dbReference>
<feature type="domain" description="Tetrapyrrole methylase" evidence="6">
    <location>
        <begin position="75"/>
        <end position="215"/>
    </location>
</feature>
<evidence type="ECO:0000259" key="6">
    <source>
        <dbReference type="Pfam" id="PF00590"/>
    </source>
</evidence>
<gene>
    <name evidence="7" type="ORF">SAMN04487996_12782</name>
</gene>
<evidence type="ECO:0000256" key="5">
    <source>
        <dbReference type="ARBA" id="ARBA00022691"/>
    </source>
</evidence>
<protein>
    <submittedName>
        <fullName evidence="7">16S rRNA (Cytidine1402-2'-O)-methyltransferase</fullName>
    </submittedName>
</protein>
<dbReference type="CDD" id="cd11649">
    <property type="entry name" value="RsmI_like"/>
    <property type="match status" value="1"/>
</dbReference>
<keyword evidence="1" id="KW-0963">Cytoplasm</keyword>
<sequence>MNDSGISLYLIPTILAEGTQNDVLSPQIKDAVQHLDVFFVENIRTARRFISSLKLGKVIDELTFIELNKDTPETETVASLRSLSKSAGIISEAGCPGVADPGAVAVRIAHELGIRVVPLVGPSSILLALMASGMSGQSFAFHGYLPIDKMQRKKALQSLERNARQYQQTQIFMETPFRNNQLLEAVIEACSPDLALCIAANVTAPDELIRTMPVRKWKAQKPDLHKIPAIFLIG</sequence>
<dbReference type="Gene3D" id="3.40.1010.10">
    <property type="entry name" value="Cobalt-precorrin-4 Transmethylase, Domain 1"/>
    <property type="match status" value="1"/>
</dbReference>
<evidence type="ECO:0000256" key="3">
    <source>
        <dbReference type="ARBA" id="ARBA00022603"/>
    </source>
</evidence>
<dbReference type="Proteomes" id="UP000198748">
    <property type="component" value="Unassembled WGS sequence"/>
</dbReference>
<dbReference type="InterPro" id="IPR008189">
    <property type="entry name" value="rRNA_ssu_MeTfrase_I"/>
</dbReference>
<keyword evidence="5" id="KW-0949">S-adenosyl-L-methionine</keyword>
<dbReference type="GO" id="GO:0008168">
    <property type="term" value="F:methyltransferase activity"/>
    <property type="evidence" value="ECO:0007669"/>
    <property type="project" value="UniProtKB-KW"/>
</dbReference>
<dbReference type="InterPro" id="IPR000878">
    <property type="entry name" value="4pyrrol_Mease"/>
</dbReference>
<dbReference type="Gene3D" id="3.30.950.10">
    <property type="entry name" value="Methyltransferase, Cobalt-precorrin-4 Transmethylase, Domain 2"/>
    <property type="match status" value="1"/>
</dbReference>
<dbReference type="Pfam" id="PF00590">
    <property type="entry name" value="TP_methylase"/>
    <property type="match status" value="1"/>
</dbReference>
<keyword evidence="2" id="KW-0698">rRNA processing</keyword>
<dbReference type="GO" id="GO:0006364">
    <property type="term" value="P:rRNA processing"/>
    <property type="evidence" value="ECO:0007669"/>
    <property type="project" value="UniProtKB-KW"/>
</dbReference>
<dbReference type="InterPro" id="IPR014777">
    <property type="entry name" value="4pyrrole_Mease_sub1"/>
</dbReference>
<evidence type="ECO:0000313" key="8">
    <source>
        <dbReference type="Proteomes" id="UP000198748"/>
    </source>
</evidence>
<evidence type="ECO:0000256" key="4">
    <source>
        <dbReference type="ARBA" id="ARBA00022679"/>
    </source>
</evidence>
<dbReference type="SUPFAM" id="SSF53790">
    <property type="entry name" value="Tetrapyrrole methylase"/>
    <property type="match status" value="1"/>
</dbReference>
<dbReference type="RefSeq" id="WP_090157267.1">
    <property type="nucleotide sequence ID" value="NZ_FNAN01000027.1"/>
</dbReference>
<organism evidence="7 8">
    <name type="scientific">Dyadobacter soli</name>
    <dbReference type="NCBI Taxonomy" id="659014"/>
    <lineage>
        <taxon>Bacteria</taxon>
        <taxon>Pseudomonadati</taxon>
        <taxon>Bacteroidota</taxon>
        <taxon>Cytophagia</taxon>
        <taxon>Cytophagales</taxon>
        <taxon>Spirosomataceae</taxon>
        <taxon>Dyadobacter</taxon>
    </lineage>
</organism>